<keyword evidence="3" id="KW-1185">Reference proteome</keyword>
<protein>
    <submittedName>
        <fullName evidence="2">Putative membrane protein</fullName>
    </submittedName>
</protein>
<evidence type="ECO:0000313" key="2">
    <source>
        <dbReference type="EMBL" id="SEQ82156.1"/>
    </source>
</evidence>
<feature type="transmembrane region" description="Helical" evidence="1">
    <location>
        <begin position="90"/>
        <end position="109"/>
    </location>
</feature>
<feature type="transmembrane region" description="Helical" evidence="1">
    <location>
        <begin position="116"/>
        <end position="136"/>
    </location>
</feature>
<organism evidence="2 3">
    <name type="scientific">Microlunatus flavus</name>
    <dbReference type="NCBI Taxonomy" id="1036181"/>
    <lineage>
        <taxon>Bacteria</taxon>
        <taxon>Bacillati</taxon>
        <taxon>Actinomycetota</taxon>
        <taxon>Actinomycetes</taxon>
        <taxon>Propionibacteriales</taxon>
        <taxon>Propionibacteriaceae</taxon>
        <taxon>Microlunatus</taxon>
    </lineage>
</organism>
<dbReference type="PANTHER" id="PTHR38446:SF1">
    <property type="entry name" value="BLL0914 PROTEIN"/>
    <property type="match status" value="1"/>
</dbReference>
<dbReference type="EMBL" id="FOFA01000006">
    <property type="protein sequence ID" value="SEQ82156.1"/>
    <property type="molecule type" value="Genomic_DNA"/>
</dbReference>
<evidence type="ECO:0000256" key="1">
    <source>
        <dbReference type="SAM" id="Phobius"/>
    </source>
</evidence>
<dbReference type="AlphaFoldDB" id="A0A1H9J5T9"/>
<proteinExistence type="predicted"/>
<dbReference type="Proteomes" id="UP000198504">
    <property type="component" value="Unassembled WGS sequence"/>
</dbReference>
<dbReference type="RefSeq" id="WP_232506407.1">
    <property type="nucleotide sequence ID" value="NZ_FOFA01000006.1"/>
</dbReference>
<evidence type="ECO:0000313" key="3">
    <source>
        <dbReference type="Proteomes" id="UP000198504"/>
    </source>
</evidence>
<accession>A0A1H9J5T9</accession>
<dbReference type="PANTHER" id="PTHR38446">
    <property type="entry name" value="BLL0914 PROTEIN"/>
    <property type="match status" value="1"/>
</dbReference>
<dbReference type="InterPro" id="IPR009732">
    <property type="entry name" value="DUF1304"/>
</dbReference>
<reference evidence="3" key="1">
    <citation type="submission" date="2016-10" db="EMBL/GenBank/DDBJ databases">
        <authorList>
            <person name="Varghese N."/>
            <person name="Submissions S."/>
        </authorList>
    </citation>
    <scope>NUCLEOTIDE SEQUENCE [LARGE SCALE GENOMIC DNA]</scope>
    <source>
        <strain evidence="3">CGMCC 4.6856</strain>
    </source>
</reference>
<dbReference type="Pfam" id="PF06993">
    <property type="entry name" value="DUF1304"/>
    <property type="match status" value="1"/>
</dbReference>
<sequence length="137" mass="13909">MTAALVVALVAAVLVALLHVYVFVMEALLWTTPRVRATFGVTSDAQAEHTRALAFNQGFYNLFLAVVTVVGVALVLAGGTRIDGSSAGPALVVAGTGSMLAAALVLVLADRTKARAATLQGTLPLLALLALLVAALA</sequence>
<keyword evidence="1" id="KW-1133">Transmembrane helix</keyword>
<feature type="transmembrane region" description="Helical" evidence="1">
    <location>
        <begin position="6"/>
        <end position="29"/>
    </location>
</feature>
<feature type="transmembrane region" description="Helical" evidence="1">
    <location>
        <begin position="59"/>
        <end position="78"/>
    </location>
</feature>
<keyword evidence="1" id="KW-0472">Membrane</keyword>
<name>A0A1H9J5T9_9ACTN</name>
<keyword evidence="1" id="KW-0812">Transmembrane</keyword>
<dbReference type="STRING" id="1036181.SAMN05421756_10699"/>
<gene>
    <name evidence="2" type="ORF">SAMN05421756_10699</name>
</gene>